<organism evidence="3 4">
    <name type="scientific">Piedraia hortae CBS 480.64</name>
    <dbReference type="NCBI Taxonomy" id="1314780"/>
    <lineage>
        <taxon>Eukaryota</taxon>
        <taxon>Fungi</taxon>
        <taxon>Dikarya</taxon>
        <taxon>Ascomycota</taxon>
        <taxon>Pezizomycotina</taxon>
        <taxon>Dothideomycetes</taxon>
        <taxon>Dothideomycetidae</taxon>
        <taxon>Capnodiales</taxon>
        <taxon>Piedraiaceae</taxon>
        <taxon>Piedraia</taxon>
    </lineage>
</organism>
<evidence type="ECO:0000313" key="4">
    <source>
        <dbReference type="Proteomes" id="UP000799421"/>
    </source>
</evidence>
<keyword evidence="4" id="KW-1185">Reference proteome</keyword>
<dbReference type="AlphaFoldDB" id="A0A6A7BVV8"/>
<evidence type="ECO:0000256" key="2">
    <source>
        <dbReference type="SAM" id="Phobius"/>
    </source>
</evidence>
<accession>A0A6A7BVV8</accession>
<keyword evidence="2" id="KW-1133">Transmembrane helix</keyword>
<feature type="compositionally biased region" description="Low complexity" evidence="1">
    <location>
        <begin position="185"/>
        <end position="194"/>
    </location>
</feature>
<keyword evidence="2" id="KW-0472">Membrane</keyword>
<evidence type="ECO:0000313" key="3">
    <source>
        <dbReference type="EMBL" id="KAF2859341.1"/>
    </source>
</evidence>
<proteinExistence type="predicted"/>
<feature type="region of interest" description="Disordered" evidence="1">
    <location>
        <begin position="97"/>
        <end position="137"/>
    </location>
</feature>
<feature type="compositionally biased region" description="Low complexity" evidence="1">
    <location>
        <begin position="289"/>
        <end position="298"/>
    </location>
</feature>
<feature type="compositionally biased region" description="Polar residues" evidence="1">
    <location>
        <begin position="116"/>
        <end position="132"/>
    </location>
</feature>
<feature type="region of interest" description="Disordered" evidence="1">
    <location>
        <begin position="172"/>
        <end position="305"/>
    </location>
</feature>
<feature type="compositionally biased region" description="Low complexity" evidence="1">
    <location>
        <begin position="216"/>
        <end position="229"/>
    </location>
</feature>
<dbReference type="EMBL" id="MU005994">
    <property type="protein sequence ID" value="KAF2859341.1"/>
    <property type="molecule type" value="Genomic_DNA"/>
</dbReference>
<feature type="transmembrane region" description="Helical" evidence="2">
    <location>
        <begin position="441"/>
        <end position="464"/>
    </location>
</feature>
<reference evidence="3" key="1">
    <citation type="journal article" date="2020" name="Stud. Mycol.">
        <title>101 Dothideomycetes genomes: a test case for predicting lifestyles and emergence of pathogens.</title>
        <authorList>
            <person name="Haridas S."/>
            <person name="Albert R."/>
            <person name="Binder M."/>
            <person name="Bloem J."/>
            <person name="Labutti K."/>
            <person name="Salamov A."/>
            <person name="Andreopoulos B."/>
            <person name="Baker S."/>
            <person name="Barry K."/>
            <person name="Bills G."/>
            <person name="Bluhm B."/>
            <person name="Cannon C."/>
            <person name="Castanera R."/>
            <person name="Culley D."/>
            <person name="Daum C."/>
            <person name="Ezra D."/>
            <person name="Gonzalez J."/>
            <person name="Henrissat B."/>
            <person name="Kuo A."/>
            <person name="Liang C."/>
            <person name="Lipzen A."/>
            <person name="Lutzoni F."/>
            <person name="Magnuson J."/>
            <person name="Mondo S."/>
            <person name="Nolan M."/>
            <person name="Ohm R."/>
            <person name="Pangilinan J."/>
            <person name="Park H.-J."/>
            <person name="Ramirez L."/>
            <person name="Alfaro M."/>
            <person name="Sun H."/>
            <person name="Tritt A."/>
            <person name="Yoshinaga Y."/>
            <person name="Zwiers L.-H."/>
            <person name="Turgeon B."/>
            <person name="Goodwin S."/>
            <person name="Spatafora J."/>
            <person name="Crous P."/>
            <person name="Grigoriev I."/>
        </authorList>
    </citation>
    <scope>NUCLEOTIDE SEQUENCE</scope>
    <source>
        <strain evidence="3">CBS 480.64</strain>
    </source>
</reference>
<keyword evidence="2" id="KW-0812">Transmembrane</keyword>
<name>A0A6A7BVV8_9PEZI</name>
<evidence type="ECO:0000256" key="1">
    <source>
        <dbReference type="SAM" id="MobiDB-lite"/>
    </source>
</evidence>
<gene>
    <name evidence="3" type="ORF">K470DRAFT_288075</name>
</gene>
<protein>
    <submittedName>
        <fullName evidence="3">Uncharacterized protein</fullName>
    </submittedName>
</protein>
<dbReference type="Proteomes" id="UP000799421">
    <property type="component" value="Unassembled WGS sequence"/>
</dbReference>
<feature type="region of interest" description="Disordered" evidence="1">
    <location>
        <begin position="1"/>
        <end position="21"/>
    </location>
</feature>
<sequence>MSEPPAVFENPPSPSNSRRGRKLFSTVGHARQQIMGLGVEYELAENNGQGDVNPFVLGIGEDHEDQPGLTAYLGPGLSSSLAEIGPEPTPMRRRLVRTHSDGSDPFKDPAVRSTAAAPSSSQKRFSHMTQVDSEADWEDIPMSQPNLLSAYRSSSGSSALNVAMSGQHYCRPFLPHSSRLRRSSSEPSTLSRPRAFTLPKREEPSHPAARAQEPQSSSNSSGGFSDISDVMPTTGPLSANNILSMVGRRAQESPRLLENPRPAPAPPHTPVGNKHRGHTPWPSPIYYESPSRPAAATGPPTPRRLLRLGALRPSTLFRHPTADDDFEEIELGPIHPQIQGALSDRQMADREPNWRLAPPLSCAGHISPYVMDAGRVLVPPAWASHGSIKQEQRKISLIFQALSVLFPPLAILYGLGKLDVLARKLSKGRVQALDPESKRDALYVLAPLSMLAYVIIGLTIGLIVHFNKQR</sequence>
<feature type="compositionally biased region" description="Basic and acidic residues" evidence="1">
    <location>
        <begin position="98"/>
        <end position="110"/>
    </location>
</feature>
<feature type="transmembrane region" description="Helical" evidence="2">
    <location>
        <begin position="397"/>
        <end position="416"/>
    </location>
</feature>